<dbReference type="Pfam" id="PF00728">
    <property type="entry name" value="Glyco_hydro_20"/>
    <property type="match status" value="1"/>
</dbReference>
<dbReference type="InterPro" id="IPR017853">
    <property type="entry name" value="GH"/>
</dbReference>
<dbReference type="EMBL" id="JACBZH010000001">
    <property type="protein sequence ID" value="NYH88383.1"/>
    <property type="molecule type" value="Genomic_DNA"/>
</dbReference>
<dbReference type="AlphaFoldDB" id="A0A852Z7N2"/>
<evidence type="ECO:0000259" key="7">
    <source>
        <dbReference type="Pfam" id="PF00728"/>
    </source>
</evidence>
<evidence type="ECO:0000313" key="10">
    <source>
        <dbReference type="Proteomes" id="UP000579605"/>
    </source>
</evidence>
<gene>
    <name evidence="9" type="ORF">F4554_001021</name>
</gene>
<keyword evidence="10" id="KW-1185">Reference proteome</keyword>
<dbReference type="InterPro" id="IPR015883">
    <property type="entry name" value="Glyco_hydro_20_cat"/>
</dbReference>
<comment type="caution">
    <text evidence="9">The sequence shown here is derived from an EMBL/GenBank/DDBJ whole genome shotgun (WGS) entry which is preliminary data.</text>
</comment>
<dbReference type="PIRSF" id="PIRSF001093">
    <property type="entry name" value="B-hxosamndse_ab_euk"/>
    <property type="match status" value="1"/>
</dbReference>
<keyword evidence="5 9" id="KW-0326">Glycosidase</keyword>
<feature type="domain" description="Beta-hexosaminidase bacterial type N-terminal" evidence="8">
    <location>
        <begin position="2"/>
        <end position="127"/>
    </location>
</feature>
<feature type="active site" description="Proton donor" evidence="6">
    <location>
        <position position="309"/>
    </location>
</feature>
<dbReference type="GO" id="GO:0005975">
    <property type="term" value="P:carbohydrate metabolic process"/>
    <property type="evidence" value="ECO:0007669"/>
    <property type="project" value="InterPro"/>
</dbReference>
<dbReference type="CDD" id="cd06563">
    <property type="entry name" value="GH20_chitobiase-like"/>
    <property type="match status" value="1"/>
</dbReference>
<dbReference type="EC" id="3.2.1.52" evidence="3"/>
<dbReference type="RefSeq" id="WP_179786288.1">
    <property type="nucleotide sequence ID" value="NZ_BAAARR010000022.1"/>
</dbReference>
<dbReference type="GO" id="GO:0004563">
    <property type="term" value="F:beta-N-acetylhexosaminidase activity"/>
    <property type="evidence" value="ECO:0007669"/>
    <property type="project" value="UniProtKB-EC"/>
</dbReference>
<evidence type="ECO:0000256" key="1">
    <source>
        <dbReference type="ARBA" id="ARBA00001231"/>
    </source>
</evidence>
<comment type="similarity">
    <text evidence="2">Belongs to the glycosyl hydrolase 20 family.</text>
</comment>
<dbReference type="GO" id="GO:0016020">
    <property type="term" value="C:membrane"/>
    <property type="evidence" value="ECO:0007669"/>
    <property type="project" value="TreeGrafter"/>
</dbReference>
<accession>A0A852Z7N2</accession>
<evidence type="ECO:0000256" key="3">
    <source>
        <dbReference type="ARBA" id="ARBA00012663"/>
    </source>
</evidence>
<evidence type="ECO:0000256" key="4">
    <source>
        <dbReference type="ARBA" id="ARBA00022801"/>
    </source>
</evidence>
<comment type="catalytic activity">
    <reaction evidence="1">
        <text>Hydrolysis of terminal non-reducing N-acetyl-D-hexosamine residues in N-acetyl-beta-D-hexosaminides.</text>
        <dbReference type="EC" id="3.2.1.52"/>
    </reaction>
</comment>
<dbReference type="Pfam" id="PF02838">
    <property type="entry name" value="Glyco_hydro_20b"/>
    <property type="match status" value="1"/>
</dbReference>
<dbReference type="Gene3D" id="3.30.379.10">
    <property type="entry name" value="Chitobiase/beta-hexosaminidase domain 2-like"/>
    <property type="match status" value="1"/>
</dbReference>
<name>A0A852Z7N2_9ACTN</name>
<dbReference type="PANTHER" id="PTHR22600:SF57">
    <property type="entry name" value="BETA-N-ACETYLHEXOSAMINIDASE"/>
    <property type="match status" value="1"/>
</dbReference>
<dbReference type="Proteomes" id="UP000579605">
    <property type="component" value="Unassembled WGS sequence"/>
</dbReference>
<dbReference type="InterPro" id="IPR025705">
    <property type="entry name" value="Beta_hexosaminidase_sua/sub"/>
</dbReference>
<dbReference type="PRINTS" id="PR00738">
    <property type="entry name" value="GLHYDRLASE20"/>
</dbReference>
<proteinExistence type="inferred from homology"/>
<dbReference type="InterPro" id="IPR015882">
    <property type="entry name" value="HEX_bac_N"/>
</dbReference>
<dbReference type="PANTHER" id="PTHR22600">
    <property type="entry name" value="BETA-HEXOSAMINIDASE"/>
    <property type="match status" value="1"/>
</dbReference>
<reference evidence="9 10" key="1">
    <citation type="submission" date="2020-07" db="EMBL/GenBank/DDBJ databases">
        <title>Sequencing the genomes of 1000 actinobacteria strains.</title>
        <authorList>
            <person name="Klenk H.-P."/>
        </authorList>
    </citation>
    <scope>NUCLEOTIDE SEQUENCE [LARGE SCALE GENOMIC DNA]</scope>
    <source>
        <strain evidence="9 10">DSM 18448</strain>
    </source>
</reference>
<organism evidence="9 10">
    <name type="scientific">Actinopolymorpha rutila</name>
    <dbReference type="NCBI Taxonomy" id="446787"/>
    <lineage>
        <taxon>Bacteria</taxon>
        <taxon>Bacillati</taxon>
        <taxon>Actinomycetota</taxon>
        <taxon>Actinomycetes</taxon>
        <taxon>Propionibacteriales</taxon>
        <taxon>Actinopolymorphaceae</taxon>
        <taxon>Actinopolymorpha</taxon>
    </lineage>
</organism>
<feature type="domain" description="Glycoside hydrolase family 20 catalytic" evidence="7">
    <location>
        <begin position="131"/>
        <end position="483"/>
    </location>
</feature>
<evidence type="ECO:0000256" key="6">
    <source>
        <dbReference type="PIRSR" id="PIRSR625705-1"/>
    </source>
</evidence>
<sequence length="516" mass="57366">MILPKPQQFERLDGAFQLTSSTTVRADEPSAQAARALRRALTPATGFALDDASGDGAAAITLRVDTSLAGPEAYRLTVTPEGVEIAGSDPSGVFYGVQSLRQLLPAEIFSTTTVERQWEIPAVAVVDRPRFGWRGTMLDVARHFMPKEFVLKLIDLLAVHKLNVFHFHLTEDQGWRLASEKYPRLTEVGAYRPETLVGHAHRPESEFTFDGRPHGGYYTQDDIREIVAYAQERFVTVVPEIDMPGHMLAAIAAYPELGNGLKPAEVWTRWGISEQVLNVEDSTLDFCRDILDEVMSLFPSPLVHCGGDECPKAEWKVSPAAQERMKSLGLADENALQAWFTTQLAAHVADRGRRFVGWDEVLEGGGPANLPKDVVVMSWRSEEGGIEAARGGLDVVMAPCQTVYFDYYQSEDKDAEPLAIGGFVPLEKVYNYRPIPGELDAEASRHVLGAQCQLWTEYVPTPEHAEYMLFPRVCAFAEAVWRDETGGVEEYSAFLDRLRPHLARLDAVGVNYRKLD</sequence>
<evidence type="ECO:0000313" key="9">
    <source>
        <dbReference type="EMBL" id="NYH88383.1"/>
    </source>
</evidence>
<evidence type="ECO:0000256" key="2">
    <source>
        <dbReference type="ARBA" id="ARBA00006285"/>
    </source>
</evidence>
<dbReference type="SUPFAM" id="SSF55545">
    <property type="entry name" value="beta-N-acetylhexosaminidase-like domain"/>
    <property type="match status" value="1"/>
</dbReference>
<evidence type="ECO:0000259" key="8">
    <source>
        <dbReference type="Pfam" id="PF02838"/>
    </source>
</evidence>
<dbReference type="Gene3D" id="3.20.20.80">
    <property type="entry name" value="Glycosidases"/>
    <property type="match status" value="1"/>
</dbReference>
<dbReference type="InterPro" id="IPR029018">
    <property type="entry name" value="Hex-like_dom2"/>
</dbReference>
<evidence type="ECO:0000256" key="5">
    <source>
        <dbReference type="ARBA" id="ARBA00023295"/>
    </source>
</evidence>
<protein>
    <recommendedName>
        <fullName evidence="3">beta-N-acetylhexosaminidase</fullName>
        <ecNumber evidence="3">3.2.1.52</ecNumber>
    </recommendedName>
</protein>
<keyword evidence="4 9" id="KW-0378">Hydrolase</keyword>
<dbReference type="GO" id="GO:0030203">
    <property type="term" value="P:glycosaminoglycan metabolic process"/>
    <property type="evidence" value="ECO:0007669"/>
    <property type="project" value="TreeGrafter"/>
</dbReference>
<dbReference type="SUPFAM" id="SSF51445">
    <property type="entry name" value="(Trans)glycosidases"/>
    <property type="match status" value="1"/>
</dbReference>